<evidence type="ECO:0000313" key="3">
    <source>
        <dbReference type="Proteomes" id="UP001603418"/>
    </source>
</evidence>
<feature type="region of interest" description="Disordered" evidence="1">
    <location>
        <begin position="1"/>
        <end position="48"/>
    </location>
</feature>
<evidence type="ECO:0000313" key="2">
    <source>
        <dbReference type="EMBL" id="MFF9884015.1"/>
    </source>
</evidence>
<dbReference type="EMBL" id="JBICBM010000009">
    <property type="protein sequence ID" value="MFF9884015.1"/>
    <property type="molecule type" value="Genomic_DNA"/>
</dbReference>
<dbReference type="RefSeq" id="WP_030775250.1">
    <property type="nucleotide sequence ID" value="NZ_JBFACJ010000012.1"/>
</dbReference>
<accession>A0ABW6YYP7</accession>
<organism evidence="2 3">
    <name type="scientific">Streptomyces eurythermus</name>
    <dbReference type="NCBI Taxonomy" id="42237"/>
    <lineage>
        <taxon>Bacteria</taxon>
        <taxon>Bacillati</taxon>
        <taxon>Actinomycetota</taxon>
        <taxon>Actinomycetes</taxon>
        <taxon>Kitasatosporales</taxon>
        <taxon>Streptomycetaceae</taxon>
        <taxon>Streptomyces</taxon>
    </lineage>
</organism>
<keyword evidence="3" id="KW-1185">Reference proteome</keyword>
<dbReference type="Proteomes" id="UP001603418">
    <property type="component" value="Unassembled WGS sequence"/>
</dbReference>
<protein>
    <submittedName>
        <fullName evidence="2">Uncharacterized protein</fullName>
    </submittedName>
</protein>
<gene>
    <name evidence="2" type="ORF">ACF1HC_20780</name>
</gene>
<comment type="caution">
    <text evidence="2">The sequence shown here is derived from an EMBL/GenBank/DDBJ whole genome shotgun (WGS) entry which is preliminary data.</text>
</comment>
<sequence length="91" mass="9864">MDGATGGASAVRLRLTAPSPARRSALPAPGRTPAPASGNLDGAPQYTPDCGRFFHQNGDYSKCPGGATRITEFDKWMLRGLWRHLKNRYGY</sequence>
<evidence type="ECO:0000256" key="1">
    <source>
        <dbReference type="SAM" id="MobiDB-lite"/>
    </source>
</evidence>
<feature type="compositionally biased region" description="Low complexity" evidence="1">
    <location>
        <begin position="17"/>
        <end position="29"/>
    </location>
</feature>
<proteinExistence type="predicted"/>
<name>A0ABW6YYP7_9ACTN</name>
<reference evidence="2 3" key="1">
    <citation type="submission" date="2024-10" db="EMBL/GenBank/DDBJ databases">
        <title>The Natural Products Discovery Center: Release of the First 8490 Sequenced Strains for Exploring Actinobacteria Biosynthetic Diversity.</title>
        <authorList>
            <person name="Kalkreuter E."/>
            <person name="Kautsar S.A."/>
            <person name="Yang D."/>
            <person name="Bader C.D."/>
            <person name="Teijaro C.N."/>
            <person name="Fluegel L."/>
            <person name="Davis C.M."/>
            <person name="Simpson J.R."/>
            <person name="Lauterbach L."/>
            <person name="Steele A.D."/>
            <person name="Gui C."/>
            <person name="Meng S."/>
            <person name="Li G."/>
            <person name="Viehrig K."/>
            <person name="Ye F."/>
            <person name="Su P."/>
            <person name="Kiefer A.F."/>
            <person name="Nichols A."/>
            <person name="Cepeda A.J."/>
            <person name="Yan W."/>
            <person name="Fan B."/>
            <person name="Jiang Y."/>
            <person name="Adhikari A."/>
            <person name="Zheng C.-J."/>
            <person name="Schuster L."/>
            <person name="Cowan T.M."/>
            <person name="Smanski M.J."/>
            <person name="Chevrette M.G."/>
            <person name="De Carvalho L.P.S."/>
            <person name="Shen B."/>
        </authorList>
    </citation>
    <scope>NUCLEOTIDE SEQUENCE [LARGE SCALE GENOMIC DNA]</scope>
    <source>
        <strain evidence="2 3">NPDC013366</strain>
    </source>
</reference>